<sequence>AFLDNQEQKDDQINKNICNDNVVWKELTLNVSDTSCILMLDLSIAGSIGRPSCPRGLSGSAHELTEAAAASVQSRRVTYLMWQNQTGLSSMTL</sequence>
<gene>
    <name evidence="1" type="ORF">KGM_203507B</name>
</gene>
<evidence type="ECO:0000313" key="2">
    <source>
        <dbReference type="Proteomes" id="UP000007151"/>
    </source>
</evidence>
<feature type="non-terminal residue" evidence="1">
    <location>
        <position position="1"/>
    </location>
</feature>
<keyword evidence="2" id="KW-1185">Reference proteome</keyword>
<dbReference type="AlphaFoldDB" id="A0A212ENA0"/>
<protein>
    <submittedName>
        <fullName evidence="1">Uncharacterized protein</fullName>
    </submittedName>
</protein>
<organism evidence="1 2">
    <name type="scientific">Danaus plexippus plexippus</name>
    <dbReference type="NCBI Taxonomy" id="278856"/>
    <lineage>
        <taxon>Eukaryota</taxon>
        <taxon>Metazoa</taxon>
        <taxon>Ecdysozoa</taxon>
        <taxon>Arthropoda</taxon>
        <taxon>Hexapoda</taxon>
        <taxon>Insecta</taxon>
        <taxon>Pterygota</taxon>
        <taxon>Neoptera</taxon>
        <taxon>Endopterygota</taxon>
        <taxon>Lepidoptera</taxon>
        <taxon>Glossata</taxon>
        <taxon>Ditrysia</taxon>
        <taxon>Papilionoidea</taxon>
        <taxon>Nymphalidae</taxon>
        <taxon>Danainae</taxon>
        <taxon>Danaini</taxon>
        <taxon>Danaina</taxon>
        <taxon>Danaus</taxon>
        <taxon>Danaus</taxon>
    </lineage>
</organism>
<name>A0A212ENA0_DANPL</name>
<dbReference type="EMBL" id="AGBW02013696">
    <property type="protein sequence ID" value="OWR42956.1"/>
    <property type="molecule type" value="Genomic_DNA"/>
</dbReference>
<proteinExistence type="predicted"/>
<dbReference type="KEGG" id="dpl:KGM_203507B"/>
<dbReference type="Proteomes" id="UP000007151">
    <property type="component" value="Unassembled WGS sequence"/>
</dbReference>
<comment type="caution">
    <text evidence="1">The sequence shown here is derived from an EMBL/GenBank/DDBJ whole genome shotgun (WGS) entry which is preliminary data.</text>
</comment>
<dbReference type="InParanoid" id="A0A212ENA0"/>
<accession>A0A212ENA0</accession>
<reference evidence="1 2" key="1">
    <citation type="journal article" date="2011" name="Cell">
        <title>The monarch butterfly genome yields insights into long-distance migration.</title>
        <authorList>
            <person name="Zhan S."/>
            <person name="Merlin C."/>
            <person name="Boore J.L."/>
            <person name="Reppert S.M."/>
        </authorList>
    </citation>
    <scope>NUCLEOTIDE SEQUENCE [LARGE SCALE GENOMIC DNA]</scope>
    <source>
        <strain evidence="1">F-2</strain>
    </source>
</reference>
<evidence type="ECO:0000313" key="1">
    <source>
        <dbReference type="EMBL" id="OWR42956.1"/>
    </source>
</evidence>